<dbReference type="EC" id="4.1.2.25" evidence="6"/>
<keyword evidence="5 6" id="KW-0456">Lyase</keyword>
<organism evidence="8 9">
    <name type="scientific">Nocardiopsis lambiniae</name>
    <dbReference type="NCBI Taxonomy" id="3075539"/>
    <lineage>
        <taxon>Bacteria</taxon>
        <taxon>Bacillati</taxon>
        <taxon>Actinomycetota</taxon>
        <taxon>Actinomycetes</taxon>
        <taxon>Streptosporangiales</taxon>
        <taxon>Nocardiopsidaceae</taxon>
        <taxon>Nocardiopsis</taxon>
    </lineage>
</organism>
<evidence type="ECO:0000256" key="3">
    <source>
        <dbReference type="ARBA" id="ARBA00005708"/>
    </source>
</evidence>
<dbReference type="PANTHER" id="PTHR42844">
    <property type="entry name" value="DIHYDRONEOPTERIN ALDOLASE 1-RELATED"/>
    <property type="match status" value="1"/>
</dbReference>
<dbReference type="SMART" id="SM00905">
    <property type="entry name" value="FolB"/>
    <property type="match status" value="1"/>
</dbReference>
<comment type="pathway">
    <text evidence="2 6">Cofactor biosynthesis; tetrahydrofolate biosynthesis; 2-amino-4-hydroxy-6-hydroxymethyl-7,8-dihydropteridine diphosphate from 7,8-dihydroneopterin triphosphate: step 3/4.</text>
</comment>
<keyword evidence="9" id="KW-1185">Reference proteome</keyword>
<evidence type="ECO:0000256" key="1">
    <source>
        <dbReference type="ARBA" id="ARBA00001353"/>
    </source>
</evidence>
<feature type="domain" description="Dihydroneopterin aldolase/epimerase" evidence="7">
    <location>
        <begin position="5"/>
        <end position="117"/>
    </location>
</feature>
<dbReference type="Gene3D" id="3.30.1130.10">
    <property type="match status" value="1"/>
</dbReference>
<dbReference type="NCBIfam" id="TIGR00526">
    <property type="entry name" value="folB_dom"/>
    <property type="match status" value="1"/>
</dbReference>
<dbReference type="CDD" id="cd00534">
    <property type="entry name" value="DHNA_DHNTPE"/>
    <property type="match status" value="1"/>
</dbReference>
<accession>A0ABU2M3J8</accession>
<reference evidence="9" key="1">
    <citation type="submission" date="2023-07" db="EMBL/GenBank/DDBJ databases">
        <title>30 novel species of actinomycetes from the DSMZ collection.</title>
        <authorList>
            <person name="Nouioui I."/>
        </authorList>
    </citation>
    <scope>NUCLEOTIDE SEQUENCE [LARGE SCALE GENOMIC DNA]</scope>
    <source>
        <strain evidence="9">DSM 44743</strain>
    </source>
</reference>
<evidence type="ECO:0000313" key="8">
    <source>
        <dbReference type="EMBL" id="MDT0327177.1"/>
    </source>
</evidence>
<comment type="caution">
    <text evidence="8">The sequence shown here is derived from an EMBL/GenBank/DDBJ whole genome shotgun (WGS) entry which is preliminary data.</text>
</comment>
<evidence type="ECO:0000256" key="5">
    <source>
        <dbReference type="ARBA" id="ARBA00023239"/>
    </source>
</evidence>
<dbReference type="GO" id="GO:0004150">
    <property type="term" value="F:dihydroneopterin aldolase activity"/>
    <property type="evidence" value="ECO:0007669"/>
    <property type="project" value="UniProtKB-EC"/>
</dbReference>
<dbReference type="PANTHER" id="PTHR42844:SF1">
    <property type="entry name" value="DIHYDRONEOPTERIN ALDOLASE 1-RELATED"/>
    <property type="match status" value="1"/>
</dbReference>
<dbReference type="Pfam" id="PF02152">
    <property type="entry name" value="FolB"/>
    <property type="match status" value="1"/>
</dbReference>
<name>A0ABU2M3J8_9ACTN</name>
<comment type="function">
    <text evidence="6">Catalyzes the conversion of 7,8-dihydroneopterin to 6-hydroxymethyl-7,8-dihydropterin.</text>
</comment>
<dbReference type="InterPro" id="IPR006156">
    <property type="entry name" value="Dihydroneopterin_aldolase"/>
</dbReference>
<dbReference type="Proteomes" id="UP001183390">
    <property type="component" value="Unassembled WGS sequence"/>
</dbReference>
<dbReference type="EMBL" id="JAVREP010000001">
    <property type="protein sequence ID" value="MDT0327177.1"/>
    <property type="molecule type" value="Genomic_DNA"/>
</dbReference>
<gene>
    <name evidence="8" type="primary">folB</name>
    <name evidence="8" type="ORF">RM479_02015</name>
</gene>
<dbReference type="SUPFAM" id="SSF55620">
    <property type="entry name" value="Tetrahydrobiopterin biosynthesis enzymes-like"/>
    <property type="match status" value="1"/>
</dbReference>
<proteinExistence type="inferred from homology"/>
<comment type="catalytic activity">
    <reaction evidence="1 6">
        <text>7,8-dihydroneopterin = 6-hydroxymethyl-7,8-dihydropterin + glycolaldehyde</text>
        <dbReference type="Rhea" id="RHEA:10540"/>
        <dbReference type="ChEBI" id="CHEBI:17001"/>
        <dbReference type="ChEBI" id="CHEBI:17071"/>
        <dbReference type="ChEBI" id="CHEBI:44841"/>
        <dbReference type="EC" id="4.1.2.25"/>
    </reaction>
</comment>
<sequence>MTDRIVLRGLRARGYHGVFDFERREGQDFVVDAALFLDLSPAAASDDVADTVHYGLLADRLVAIVTGEPVDLIETLAERLAAECLADPLVKGVEVTVHKPSAPIEHEFADVAVTVVRGAVPGHVAIGGAP</sequence>
<dbReference type="InterPro" id="IPR006157">
    <property type="entry name" value="FolB_dom"/>
</dbReference>
<evidence type="ECO:0000256" key="2">
    <source>
        <dbReference type="ARBA" id="ARBA00005013"/>
    </source>
</evidence>
<dbReference type="RefSeq" id="WP_274810077.1">
    <property type="nucleotide sequence ID" value="NZ_JAVREP010000001.1"/>
</dbReference>
<protein>
    <recommendedName>
        <fullName evidence="6">7,8-dihydroneopterin aldolase</fullName>
        <ecNumber evidence="6">4.1.2.25</ecNumber>
    </recommendedName>
</protein>
<evidence type="ECO:0000256" key="6">
    <source>
        <dbReference type="RuleBase" id="RU362079"/>
    </source>
</evidence>
<dbReference type="NCBIfam" id="TIGR00525">
    <property type="entry name" value="folB"/>
    <property type="match status" value="1"/>
</dbReference>
<evidence type="ECO:0000256" key="4">
    <source>
        <dbReference type="ARBA" id="ARBA00022909"/>
    </source>
</evidence>
<evidence type="ECO:0000313" key="9">
    <source>
        <dbReference type="Proteomes" id="UP001183390"/>
    </source>
</evidence>
<dbReference type="InterPro" id="IPR043133">
    <property type="entry name" value="GTP-CH-I_C/QueF"/>
</dbReference>
<comment type="similarity">
    <text evidence="3 6">Belongs to the DHNA family.</text>
</comment>
<evidence type="ECO:0000259" key="7">
    <source>
        <dbReference type="SMART" id="SM00905"/>
    </source>
</evidence>
<keyword evidence="4 6" id="KW-0289">Folate biosynthesis</keyword>